<dbReference type="AlphaFoldDB" id="A0A1G8SYB3"/>
<sequence length="422" mass="50056">MLYQFIVYSKKENLMLFDTHNDKISLPYFQSKPFHIADTKPINEYFYNQYHLCINVLKCWTEEDSRLVYEAEVLNGEIPYDSKRIIWLNPFNRKNVYKLPKQGQRILQQWTKNESYLMPWFQYGFRDEIDKWVGRQLTGSFAIEQVRSWEKGLLLKVRADDNNYYVKTVPSIFDHEPFVHKSMPEFVPEVIATDERKNTYMMREINGELLGYSRDIYQWEITALRIAKLQKKYMHGEIQIKKTIPKRPIEQVLTEKQMNKTIRSLQNYISNVSYQALSESIPDVLSLVQSAKSLLSIDHGDLFGGNVIVENGEPFIFDWSNSSMTHPFLSVVHLMEEVADFFSENLSEELLNVYLCEWTDYGQIDKLRDEFSIVRLLEPIYYLGVHILHIFPSFHYNVDKEEIIEAYVTKWLSNKNKISEHV</sequence>
<dbReference type="Proteomes" id="UP000198853">
    <property type="component" value="Unassembled WGS sequence"/>
</dbReference>
<dbReference type="SUPFAM" id="SSF56112">
    <property type="entry name" value="Protein kinase-like (PK-like)"/>
    <property type="match status" value="1"/>
</dbReference>
<dbReference type="InterPro" id="IPR011009">
    <property type="entry name" value="Kinase-like_dom_sf"/>
</dbReference>
<evidence type="ECO:0000313" key="2">
    <source>
        <dbReference type="Proteomes" id="UP000198853"/>
    </source>
</evidence>
<dbReference type="OrthoDB" id="101887at2"/>
<dbReference type="Gene3D" id="3.90.1200.10">
    <property type="match status" value="1"/>
</dbReference>
<organism evidence="1 2">
    <name type="scientific">Natribacillus halophilus</name>
    <dbReference type="NCBI Taxonomy" id="549003"/>
    <lineage>
        <taxon>Bacteria</taxon>
        <taxon>Bacillati</taxon>
        <taxon>Bacillota</taxon>
        <taxon>Bacilli</taxon>
        <taxon>Bacillales</taxon>
        <taxon>Bacillaceae</taxon>
        <taxon>Natribacillus</taxon>
    </lineage>
</organism>
<reference evidence="1 2" key="1">
    <citation type="submission" date="2016-10" db="EMBL/GenBank/DDBJ databases">
        <authorList>
            <person name="de Groot N.N."/>
        </authorList>
    </citation>
    <scope>NUCLEOTIDE SEQUENCE [LARGE SCALE GENOMIC DNA]</scope>
    <source>
        <strain evidence="1 2">DSM 21771</strain>
    </source>
</reference>
<accession>A0A1G8SYB3</accession>
<evidence type="ECO:0008006" key="3">
    <source>
        <dbReference type="Google" id="ProtNLM"/>
    </source>
</evidence>
<gene>
    <name evidence="1" type="ORF">SAMN04488123_1382</name>
</gene>
<dbReference type="EMBL" id="FNEN01000038">
    <property type="protein sequence ID" value="SDJ33550.1"/>
    <property type="molecule type" value="Genomic_DNA"/>
</dbReference>
<proteinExistence type="predicted"/>
<dbReference type="RefSeq" id="WP_090400318.1">
    <property type="nucleotide sequence ID" value="NZ_FNEN01000038.1"/>
</dbReference>
<evidence type="ECO:0000313" key="1">
    <source>
        <dbReference type="EMBL" id="SDJ33550.1"/>
    </source>
</evidence>
<protein>
    <recommendedName>
        <fullName evidence="3">Phosphotransferase enzyme family protein</fullName>
    </recommendedName>
</protein>
<keyword evidence="2" id="KW-1185">Reference proteome</keyword>
<name>A0A1G8SYB3_9BACI</name>